<feature type="domain" description="SnoaL-like" evidence="1">
    <location>
        <begin position="14"/>
        <end position="127"/>
    </location>
</feature>
<dbReference type="GO" id="GO:0030638">
    <property type="term" value="P:polyketide metabolic process"/>
    <property type="evidence" value="ECO:0007669"/>
    <property type="project" value="InterPro"/>
</dbReference>
<gene>
    <name evidence="2" type="ORF">GCM10011374_32300</name>
</gene>
<accession>A0A917H301</accession>
<dbReference type="Gene3D" id="3.10.450.50">
    <property type="match status" value="1"/>
</dbReference>
<evidence type="ECO:0000259" key="1">
    <source>
        <dbReference type="Pfam" id="PF12680"/>
    </source>
</evidence>
<dbReference type="PANTHER" id="PTHR38436:SF1">
    <property type="entry name" value="ESTER CYCLASE"/>
    <property type="match status" value="1"/>
</dbReference>
<dbReference type="EMBL" id="BMEQ01000022">
    <property type="protein sequence ID" value="GGG65887.1"/>
    <property type="molecule type" value="Genomic_DNA"/>
</dbReference>
<reference evidence="2" key="1">
    <citation type="journal article" date="2014" name="Int. J. Syst. Evol. Microbiol.">
        <title>Complete genome sequence of Corynebacterium casei LMG S-19264T (=DSM 44701T), isolated from a smear-ripened cheese.</title>
        <authorList>
            <consortium name="US DOE Joint Genome Institute (JGI-PGF)"/>
            <person name="Walter F."/>
            <person name="Albersmeier A."/>
            <person name="Kalinowski J."/>
            <person name="Ruckert C."/>
        </authorList>
    </citation>
    <scope>NUCLEOTIDE SEQUENCE</scope>
    <source>
        <strain evidence="2">CGMCC 1.12187</strain>
    </source>
</reference>
<dbReference type="InterPro" id="IPR032710">
    <property type="entry name" value="NTF2-like_dom_sf"/>
</dbReference>
<comment type="caution">
    <text evidence="2">The sequence shown here is derived from an EMBL/GenBank/DDBJ whole genome shotgun (WGS) entry which is preliminary data.</text>
</comment>
<dbReference type="AlphaFoldDB" id="A0A917H301"/>
<dbReference type="SUPFAM" id="SSF54427">
    <property type="entry name" value="NTF2-like"/>
    <property type="match status" value="1"/>
</dbReference>
<dbReference type="InterPro" id="IPR009959">
    <property type="entry name" value="Cyclase_SnoaL-like"/>
</dbReference>
<sequence length="149" mass="16290">MGASARHDHREAITQWMAAFNAHDAVGVGARYAQDAVVDDPAYQQPQRGRKPVQDHAQAYITAMPDVAGELTRVITDEDNAAVEMTISGVYAGPLVLPTGTLPPTGHRLRFAVAFFCRFGPEGTVVEEHRYYDAVGILHQLKEAHPQRG</sequence>
<dbReference type="PANTHER" id="PTHR38436">
    <property type="entry name" value="POLYKETIDE CYCLASE SNOAL-LIKE DOMAIN"/>
    <property type="match status" value="1"/>
</dbReference>
<reference evidence="2" key="2">
    <citation type="submission" date="2020-09" db="EMBL/GenBank/DDBJ databases">
        <authorList>
            <person name="Sun Q."/>
            <person name="Zhou Y."/>
        </authorList>
    </citation>
    <scope>NUCLEOTIDE SEQUENCE</scope>
    <source>
        <strain evidence="2">CGMCC 1.12187</strain>
    </source>
</reference>
<dbReference type="InterPro" id="IPR037401">
    <property type="entry name" value="SnoaL-like"/>
</dbReference>
<dbReference type="Proteomes" id="UP000638848">
    <property type="component" value="Unassembled WGS sequence"/>
</dbReference>
<dbReference type="RefSeq" id="WP_188539079.1">
    <property type="nucleotide sequence ID" value="NZ_BMEQ01000022.1"/>
</dbReference>
<organism evidence="2 3">
    <name type="scientific">Kocuria dechangensis</name>
    <dbReference type="NCBI Taxonomy" id="1176249"/>
    <lineage>
        <taxon>Bacteria</taxon>
        <taxon>Bacillati</taxon>
        <taxon>Actinomycetota</taxon>
        <taxon>Actinomycetes</taxon>
        <taxon>Micrococcales</taxon>
        <taxon>Micrococcaceae</taxon>
        <taxon>Kocuria</taxon>
    </lineage>
</organism>
<protein>
    <recommendedName>
        <fullName evidence="1">SnoaL-like domain-containing protein</fullName>
    </recommendedName>
</protein>
<name>A0A917H301_9MICC</name>
<dbReference type="Pfam" id="PF12680">
    <property type="entry name" value="SnoaL_2"/>
    <property type="match status" value="1"/>
</dbReference>
<evidence type="ECO:0000313" key="3">
    <source>
        <dbReference type="Proteomes" id="UP000638848"/>
    </source>
</evidence>
<keyword evidence="3" id="KW-1185">Reference proteome</keyword>
<proteinExistence type="predicted"/>
<evidence type="ECO:0000313" key="2">
    <source>
        <dbReference type="EMBL" id="GGG65887.1"/>
    </source>
</evidence>